<evidence type="ECO:0000313" key="1">
    <source>
        <dbReference type="EMBL" id="CUK03211.1"/>
    </source>
</evidence>
<evidence type="ECO:0000313" key="2">
    <source>
        <dbReference type="Proteomes" id="UP000051260"/>
    </source>
</evidence>
<reference evidence="2" key="1">
    <citation type="submission" date="2015-09" db="EMBL/GenBank/DDBJ databases">
        <authorList>
            <person name="Rodrigo-Torres L."/>
            <person name="Arahal D.R."/>
        </authorList>
    </citation>
    <scope>NUCLEOTIDE SEQUENCE [LARGE SCALE GENOMIC DNA]</scope>
    <source>
        <strain evidence="2">CECT 5091</strain>
    </source>
</reference>
<proteinExistence type="predicted"/>
<dbReference type="RefSeq" id="WP_165590773.1">
    <property type="nucleotide sequence ID" value="NZ_CYUD01000007.1"/>
</dbReference>
<dbReference type="AlphaFoldDB" id="A0A0P1IBD1"/>
<name>A0A0P1IBD1_9RHOB</name>
<dbReference type="Proteomes" id="UP000051260">
    <property type="component" value="Unassembled WGS sequence"/>
</dbReference>
<gene>
    <name evidence="1" type="ORF">RUE5091_02470</name>
</gene>
<sequence>MANDVLITLCNDLLAITAMPEEIAETLLHGTSEQVRNRFYSILVKKA</sequence>
<dbReference type="EMBL" id="CYUD01000007">
    <property type="protein sequence ID" value="CUK03211.1"/>
    <property type="molecule type" value="Genomic_DNA"/>
</dbReference>
<keyword evidence="2" id="KW-1185">Reference proteome</keyword>
<organism evidence="1 2">
    <name type="scientific">Ruegeria denitrificans</name>
    <dbReference type="NCBI Taxonomy" id="1715692"/>
    <lineage>
        <taxon>Bacteria</taxon>
        <taxon>Pseudomonadati</taxon>
        <taxon>Pseudomonadota</taxon>
        <taxon>Alphaproteobacteria</taxon>
        <taxon>Rhodobacterales</taxon>
        <taxon>Roseobacteraceae</taxon>
        <taxon>Ruegeria</taxon>
    </lineage>
</organism>
<protein>
    <submittedName>
        <fullName evidence="1">Uncharacterized protein</fullName>
    </submittedName>
</protein>
<accession>A0A0P1IBD1</accession>